<name>A0AAE9H8Z9_ALCFA</name>
<evidence type="ECO:0000313" key="6">
    <source>
        <dbReference type="Proteomes" id="UP000830925"/>
    </source>
</evidence>
<sequence>MVASILVGMLCAHLLCFSAMFLLISRRLPGNRMGMDYFAAGNLLLALAYIFQLMEGGPVWSWLSVINHNLTLASPIAYWLGAMRFFGRSVRLWCPLFAFFVIYGLLQALVQWGLGPVARYAMLAAMASLLFLVMTITIIYGVRSFAKDLYGEMIFFALLISGICILNAIKFVKILDGGLEALQMDSYFQLVFYIYMSSLATIVPPSIVWLVLRRLTDDLRNRAARDPMTNLLNRRGLLDALQVYFRTRSAAPAYVLLIDIDHFKKINDTYGHQAGDKVICQVADLLQATVRRGDLTGRIGGEEFVAICLETNALGVRRLAERLRSALKKEEIVLDGIEQPLRCTVTIGMSAAFQGEGRFEDALRQADAALYRGKAAGRDCVEGSNESEAVVVSRQSEGRVFGLPDAKG</sequence>
<dbReference type="EMBL" id="CP095873">
    <property type="protein sequence ID" value="UPL20161.1"/>
    <property type="molecule type" value="Genomic_DNA"/>
</dbReference>
<feature type="transmembrane region" description="Helical" evidence="3">
    <location>
        <begin position="154"/>
        <end position="172"/>
    </location>
</feature>
<protein>
    <recommendedName>
        <fullName evidence="1">diguanylate cyclase</fullName>
        <ecNumber evidence="1">2.7.7.65</ecNumber>
    </recommendedName>
</protein>
<dbReference type="Gene3D" id="3.30.70.270">
    <property type="match status" value="1"/>
</dbReference>
<comment type="catalytic activity">
    <reaction evidence="2">
        <text>2 GTP = 3',3'-c-di-GMP + 2 diphosphate</text>
        <dbReference type="Rhea" id="RHEA:24898"/>
        <dbReference type="ChEBI" id="CHEBI:33019"/>
        <dbReference type="ChEBI" id="CHEBI:37565"/>
        <dbReference type="ChEBI" id="CHEBI:58805"/>
        <dbReference type="EC" id="2.7.7.65"/>
    </reaction>
</comment>
<dbReference type="Proteomes" id="UP000830925">
    <property type="component" value="Chromosome"/>
</dbReference>
<keyword evidence="3" id="KW-0812">Transmembrane</keyword>
<feature type="transmembrane region" description="Helical" evidence="3">
    <location>
        <begin position="192"/>
        <end position="212"/>
    </location>
</feature>
<feature type="transmembrane region" description="Helical" evidence="3">
    <location>
        <begin position="37"/>
        <end position="54"/>
    </location>
</feature>
<dbReference type="AlphaFoldDB" id="A0AAE9H8Z9"/>
<dbReference type="NCBIfam" id="TIGR00254">
    <property type="entry name" value="GGDEF"/>
    <property type="match status" value="1"/>
</dbReference>
<dbReference type="InterPro" id="IPR050469">
    <property type="entry name" value="Diguanylate_Cyclase"/>
</dbReference>
<dbReference type="InterPro" id="IPR029787">
    <property type="entry name" value="Nucleotide_cyclase"/>
</dbReference>
<feature type="transmembrane region" description="Helical" evidence="3">
    <location>
        <begin position="120"/>
        <end position="142"/>
    </location>
</feature>
<feature type="transmembrane region" description="Helical" evidence="3">
    <location>
        <begin position="92"/>
        <end position="114"/>
    </location>
</feature>
<keyword evidence="3" id="KW-1133">Transmembrane helix</keyword>
<evidence type="ECO:0000313" key="5">
    <source>
        <dbReference type="EMBL" id="UPL20161.1"/>
    </source>
</evidence>
<dbReference type="PANTHER" id="PTHR45138">
    <property type="entry name" value="REGULATORY COMPONENTS OF SENSORY TRANSDUCTION SYSTEM"/>
    <property type="match status" value="1"/>
</dbReference>
<dbReference type="Pfam" id="PF00990">
    <property type="entry name" value="GGDEF"/>
    <property type="match status" value="1"/>
</dbReference>
<feature type="domain" description="GGDEF" evidence="4">
    <location>
        <begin position="251"/>
        <end position="386"/>
    </location>
</feature>
<evidence type="ECO:0000259" key="4">
    <source>
        <dbReference type="PROSITE" id="PS50887"/>
    </source>
</evidence>
<dbReference type="PANTHER" id="PTHR45138:SF9">
    <property type="entry name" value="DIGUANYLATE CYCLASE DGCM-RELATED"/>
    <property type="match status" value="1"/>
</dbReference>
<dbReference type="InterPro" id="IPR000160">
    <property type="entry name" value="GGDEF_dom"/>
</dbReference>
<dbReference type="EC" id="2.7.7.65" evidence="1"/>
<dbReference type="CDD" id="cd01949">
    <property type="entry name" value="GGDEF"/>
    <property type="match status" value="1"/>
</dbReference>
<evidence type="ECO:0000256" key="1">
    <source>
        <dbReference type="ARBA" id="ARBA00012528"/>
    </source>
</evidence>
<feature type="transmembrane region" description="Helical" evidence="3">
    <location>
        <begin position="6"/>
        <end position="25"/>
    </location>
</feature>
<gene>
    <name evidence="5" type="ORF">MXF72_12070</name>
</gene>
<dbReference type="PROSITE" id="PS50887">
    <property type="entry name" value="GGDEF"/>
    <property type="match status" value="1"/>
</dbReference>
<organism evidence="5 6">
    <name type="scientific">Alcaligenes faecalis</name>
    <dbReference type="NCBI Taxonomy" id="511"/>
    <lineage>
        <taxon>Bacteria</taxon>
        <taxon>Pseudomonadati</taxon>
        <taxon>Pseudomonadota</taxon>
        <taxon>Betaproteobacteria</taxon>
        <taxon>Burkholderiales</taxon>
        <taxon>Alcaligenaceae</taxon>
        <taxon>Alcaligenes</taxon>
    </lineage>
</organism>
<dbReference type="RefSeq" id="WP_083053853.1">
    <property type="nucleotide sequence ID" value="NZ_CP095873.1"/>
</dbReference>
<evidence type="ECO:0000256" key="2">
    <source>
        <dbReference type="ARBA" id="ARBA00034247"/>
    </source>
</evidence>
<evidence type="ECO:0000256" key="3">
    <source>
        <dbReference type="SAM" id="Phobius"/>
    </source>
</evidence>
<dbReference type="FunFam" id="3.30.70.270:FF:000001">
    <property type="entry name" value="Diguanylate cyclase domain protein"/>
    <property type="match status" value="1"/>
</dbReference>
<dbReference type="GO" id="GO:0052621">
    <property type="term" value="F:diguanylate cyclase activity"/>
    <property type="evidence" value="ECO:0007669"/>
    <property type="project" value="UniProtKB-EC"/>
</dbReference>
<dbReference type="InterPro" id="IPR043128">
    <property type="entry name" value="Rev_trsase/Diguanyl_cyclase"/>
</dbReference>
<dbReference type="SUPFAM" id="SSF55073">
    <property type="entry name" value="Nucleotide cyclase"/>
    <property type="match status" value="1"/>
</dbReference>
<keyword evidence="3" id="KW-0472">Membrane</keyword>
<feature type="transmembrane region" description="Helical" evidence="3">
    <location>
        <begin position="60"/>
        <end position="80"/>
    </location>
</feature>
<dbReference type="SMART" id="SM00267">
    <property type="entry name" value="GGDEF"/>
    <property type="match status" value="1"/>
</dbReference>
<reference evidence="5" key="1">
    <citation type="submission" date="2022-04" db="EMBL/GenBank/DDBJ databases">
        <title>Genomic mining of Alcaligenes faecalis D334 producing ectoin and derivatives.</title>
        <authorList>
            <person name="Doan V.T."/>
            <person name="Quach N.T."/>
            <person name="Vu T.-H.-N."/>
            <person name="Phi Q.-T."/>
        </authorList>
    </citation>
    <scope>NUCLEOTIDE SEQUENCE</scope>
    <source>
        <strain evidence="5">D334</strain>
    </source>
</reference>
<proteinExistence type="predicted"/>
<accession>A0AAE9H8Z9</accession>